<evidence type="ECO:0000313" key="2">
    <source>
        <dbReference type="Proteomes" id="UP000051296"/>
    </source>
</evidence>
<dbReference type="Proteomes" id="UP000051296">
    <property type="component" value="Unassembled WGS sequence"/>
</dbReference>
<name>A0A0R2G9Y5_9LACO</name>
<gene>
    <name evidence="1" type="ORF">IV68_GL000329</name>
</gene>
<keyword evidence="2" id="KW-1185">Reference proteome</keyword>
<reference evidence="1 2" key="1">
    <citation type="journal article" date="2015" name="Genome Announc.">
        <title>Expanding the biotechnology potential of lactobacilli through comparative genomics of 213 strains and associated genera.</title>
        <authorList>
            <person name="Sun Z."/>
            <person name="Harris H.M."/>
            <person name="McCann A."/>
            <person name="Guo C."/>
            <person name="Argimon S."/>
            <person name="Zhang W."/>
            <person name="Yang X."/>
            <person name="Jeffery I.B."/>
            <person name="Cooney J.C."/>
            <person name="Kagawa T.F."/>
            <person name="Liu W."/>
            <person name="Song Y."/>
            <person name="Salvetti E."/>
            <person name="Wrobel A."/>
            <person name="Rasinkangas P."/>
            <person name="Parkhill J."/>
            <person name="Rea M.C."/>
            <person name="O'Sullivan O."/>
            <person name="Ritari J."/>
            <person name="Douillard F.P."/>
            <person name="Paul Ross R."/>
            <person name="Yang R."/>
            <person name="Briner A.E."/>
            <person name="Felis G.E."/>
            <person name="de Vos W.M."/>
            <person name="Barrangou R."/>
            <person name="Klaenhammer T.R."/>
            <person name="Caufield P.W."/>
            <person name="Cui Y."/>
            <person name="Zhang H."/>
            <person name="O'Toole P.W."/>
        </authorList>
    </citation>
    <scope>NUCLEOTIDE SEQUENCE [LARGE SCALE GENOMIC DNA]</scope>
    <source>
        <strain evidence="1 2">DSM 20190</strain>
    </source>
</reference>
<organism evidence="1 2">
    <name type="scientific">Weissella halotolerans DSM 20190</name>
    <dbReference type="NCBI Taxonomy" id="1123500"/>
    <lineage>
        <taxon>Bacteria</taxon>
        <taxon>Bacillati</taxon>
        <taxon>Bacillota</taxon>
        <taxon>Bacilli</taxon>
        <taxon>Lactobacillales</taxon>
        <taxon>Lactobacillaceae</taxon>
        <taxon>Weissella</taxon>
    </lineage>
</organism>
<accession>A0A0R2G9Y5</accession>
<protein>
    <submittedName>
        <fullName evidence="1">Uncharacterized protein</fullName>
    </submittedName>
</protein>
<dbReference type="InParanoid" id="A0A0R2G9Y5"/>
<comment type="caution">
    <text evidence="1">The sequence shown here is derived from an EMBL/GenBank/DDBJ whole genome shotgun (WGS) entry which is preliminary data.</text>
</comment>
<sequence length="76" mass="8872">MRTKVMPEMDMEDISSKLFKAYKNGLIVLYQEKYRDIQGIAPAIQTSKVLGYVEDKIVFEKNTQIDLANIQWCELQ</sequence>
<dbReference type="AlphaFoldDB" id="A0A0R2G9Y5"/>
<dbReference type="EMBL" id="JQAX01000001">
    <property type="protein sequence ID" value="KRN33524.1"/>
    <property type="molecule type" value="Genomic_DNA"/>
</dbReference>
<evidence type="ECO:0000313" key="1">
    <source>
        <dbReference type="EMBL" id="KRN33524.1"/>
    </source>
</evidence>
<dbReference type="STRING" id="1123500.GCA_000420365_00174"/>
<dbReference type="RefSeq" id="WP_236695785.1">
    <property type="nucleotide sequence ID" value="NZ_JQAX01000001.1"/>
</dbReference>
<proteinExistence type="predicted"/>
<dbReference type="PATRIC" id="fig|1123500.6.peg.329"/>